<feature type="region of interest" description="Disordered" evidence="1">
    <location>
        <begin position="313"/>
        <end position="332"/>
    </location>
</feature>
<evidence type="ECO:0000313" key="3">
    <source>
        <dbReference type="EMBL" id="KAK8390572.1"/>
    </source>
</evidence>
<reference evidence="3 4" key="1">
    <citation type="submission" date="2023-03" db="EMBL/GenBank/DDBJ databases">
        <title>High-quality genome of Scylla paramamosain provides insights in environmental adaptation.</title>
        <authorList>
            <person name="Zhang L."/>
        </authorList>
    </citation>
    <scope>NUCLEOTIDE SEQUENCE [LARGE SCALE GENOMIC DNA]</scope>
    <source>
        <strain evidence="3">LZ_2023a</strain>
        <tissue evidence="3">Muscle</tissue>
    </source>
</reference>
<sequence>MGDESAASTLGHVEALVVLVVMVVAVRSSEGLFPPTSPSRRPKSCEYRDWRGQRRRPGPRGDPLCAGRVVREWLVPQMKENWDSYITGLGEVSGGGGHGRSQVTEGGGRLDHASLPPFTPSIPRPSSSIRSSLSLALPAPPSAVWRPFTLAWVILGHFPLHSFINNFSILSPPHQLLPTTPSSSPITPHPSPSPLPFSHYTSSLPHHHIPTPPINPVPITASTGLSHLPQLPHHYSPLPHSHNRLPPCPRYCGGGEGGVSWGRGVRDAGWRGAASTPSPTRALGEGGGGGRVEGTDGWWLLVGSLSGMKEAVKEGKEGRREGGVTGLDYTSYRTREGGREGGLVETGRLCYRPPPCLATQERLSLLPPLDALFTVAFAARRVRQMRHLEKGGSLLQEASSAADTEASVRELAAALHLHLTQFTERLHHTRDRLEDTARCYHLLDKAYEWALAAMKVVGRVKGEGLASPEQVGAAARALTAHLEEHPPIPEDTFTTMTTLASRLNNHTLLQQCKMAQIRCQETCDLLRRRQAALQKAKRQMEFDCQSFVDLGEVFGGGEDVSPLAWLPCSQLNSSGRRRSVSSIGSRTREPLSRCPSVDTDDDSVFLDPPPSSTPSKAPLEPRTSLGDIKEVRESAEDLQQSSAPPRQLSCPCALHFPVRVERHQRQQFMFVQRQLGPRHHHY</sequence>
<feature type="compositionally biased region" description="Basic and acidic residues" evidence="1">
    <location>
        <begin position="313"/>
        <end position="322"/>
    </location>
</feature>
<evidence type="ECO:0000256" key="2">
    <source>
        <dbReference type="SAM" id="SignalP"/>
    </source>
</evidence>
<feature type="signal peptide" evidence="2">
    <location>
        <begin position="1"/>
        <end position="31"/>
    </location>
</feature>
<dbReference type="PANTHER" id="PTHR45845">
    <property type="entry name" value="RHO GUANINE NUCLEOTIDE EXCHANGE FACTOR-RELATED"/>
    <property type="match status" value="1"/>
</dbReference>
<keyword evidence="2" id="KW-0732">Signal</keyword>
<dbReference type="EMBL" id="JARAKH010000025">
    <property type="protein sequence ID" value="KAK8390572.1"/>
    <property type="molecule type" value="Genomic_DNA"/>
</dbReference>
<feature type="region of interest" description="Disordered" evidence="1">
    <location>
        <begin position="573"/>
        <end position="623"/>
    </location>
</feature>
<name>A0AAW0TWJ4_SCYPA</name>
<proteinExistence type="predicted"/>
<keyword evidence="4" id="KW-1185">Reference proteome</keyword>
<feature type="chain" id="PRO_5043429917" evidence="2">
    <location>
        <begin position="32"/>
        <end position="682"/>
    </location>
</feature>
<accession>A0AAW0TWJ4</accession>
<feature type="region of interest" description="Disordered" evidence="1">
    <location>
        <begin position="93"/>
        <end position="123"/>
    </location>
</feature>
<dbReference type="InterPro" id="IPR052231">
    <property type="entry name" value="Rho_GEF_signaling-related"/>
</dbReference>
<dbReference type="PANTHER" id="PTHR45845:SF3">
    <property type="entry name" value="PURATROPHIN-1-LIKE, ISOFORM A"/>
    <property type="match status" value="1"/>
</dbReference>
<dbReference type="AlphaFoldDB" id="A0AAW0TWJ4"/>
<protein>
    <submittedName>
        <fullName evidence="3">Uncharacterized protein</fullName>
    </submittedName>
</protein>
<evidence type="ECO:0000313" key="4">
    <source>
        <dbReference type="Proteomes" id="UP001487740"/>
    </source>
</evidence>
<evidence type="ECO:0000256" key="1">
    <source>
        <dbReference type="SAM" id="MobiDB-lite"/>
    </source>
</evidence>
<comment type="caution">
    <text evidence="3">The sequence shown here is derived from an EMBL/GenBank/DDBJ whole genome shotgun (WGS) entry which is preliminary data.</text>
</comment>
<dbReference type="Proteomes" id="UP001487740">
    <property type="component" value="Unassembled WGS sequence"/>
</dbReference>
<feature type="compositionally biased region" description="Basic and acidic residues" evidence="1">
    <location>
        <begin position="43"/>
        <end position="52"/>
    </location>
</feature>
<feature type="region of interest" description="Disordered" evidence="1">
    <location>
        <begin position="31"/>
        <end position="63"/>
    </location>
</feature>
<gene>
    <name evidence="3" type="ORF">O3P69_010336</name>
</gene>
<feature type="region of interest" description="Disordered" evidence="1">
    <location>
        <begin position="270"/>
        <end position="290"/>
    </location>
</feature>
<organism evidence="3 4">
    <name type="scientific">Scylla paramamosain</name>
    <name type="common">Mud crab</name>
    <dbReference type="NCBI Taxonomy" id="85552"/>
    <lineage>
        <taxon>Eukaryota</taxon>
        <taxon>Metazoa</taxon>
        <taxon>Ecdysozoa</taxon>
        <taxon>Arthropoda</taxon>
        <taxon>Crustacea</taxon>
        <taxon>Multicrustacea</taxon>
        <taxon>Malacostraca</taxon>
        <taxon>Eumalacostraca</taxon>
        <taxon>Eucarida</taxon>
        <taxon>Decapoda</taxon>
        <taxon>Pleocyemata</taxon>
        <taxon>Brachyura</taxon>
        <taxon>Eubrachyura</taxon>
        <taxon>Portunoidea</taxon>
        <taxon>Portunidae</taxon>
        <taxon>Portuninae</taxon>
        <taxon>Scylla</taxon>
    </lineage>
</organism>